<name>A0A6J6QT18_9ZZZZ</name>
<dbReference type="AlphaFoldDB" id="A0A6J6QT18"/>
<evidence type="ECO:0000313" key="1">
    <source>
        <dbReference type="EMBL" id="CAB4710444.1"/>
    </source>
</evidence>
<protein>
    <submittedName>
        <fullName evidence="1">Unannotated protein</fullName>
    </submittedName>
</protein>
<sequence length="109" mass="11912">MFGELLQHTIGICALSVDLVHRDNDWHLGRTSVSNRLDCLRHDTVICSDDENNNVCRLGTTGSHGGERLVARSINERQGMPVLFDLIGADVLGNSTGLTCNNIRIANLV</sequence>
<organism evidence="1">
    <name type="scientific">freshwater metagenome</name>
    <dbReference type="NCBI Taxonomy" id="449393"/>
    <lineage>
        <taxon>unclassified sequences</taxon>
        <taxon>metagenomes</taxon>
        <taxon>ecological metagenomes</taxon>
    </lineage>
</organism>
<dbReference type="AntiFam" id="ANF00072">
    <property type="entry name" value="Shadow ORF (opposite TypA)"/>
</dbReference>
<accession>A0A6J6QT18</accession>
<gene>
    <name evidence="1" type="ORF">UFOPK2582_01397</name>
</gene>
<dbReference type="EMBL" id="CAEZXS010000201">
    <property type="protein sequence ID" value="CAB4710444.1"/>
    <property type="molecule type" value="Genomic_DNA"/>
</dbReference>
<reference evidence="1" key="1">
    <citation type="submission" date="2020-05" db="EMBL/GenBank/DDBJ databases">
        <authorList>
            <person name="Chiriac C."/>
            <person name="Salcher M."/>
            <person name="Ghai R."/>
            <person name="Kavagutti S V."/>
        </authorList>
    </citation>
    <scope>NUCLEOTIDE SEQUENCE</scope>
</reference>
<proteinExistence type="predicted"/>